<dbReference type="InterPro" id="IPR031165">
    <property type="entry name" value="GNAT_YJDJ"/>
</dbReference>
<comment type="caution">
    <text evidence="5">The sequence shown here is derived from an EMBL/GenBank/DDBJ whole genome shotgun (WGS) entry which is preliminary data.</text>
</comment>
<dbReference type="InterPro" id="IPR016181">
    <property type="entry name" value="Acyl_CoA_acyltransferase"/>
</dbReference>
<reference evidence="5 6" key="1">
    <citation type="journal article" date="2024" name="BMC Genomics">
        <title>De novo assembly and annotation of Popillia japonica's genome with initial clues to its potential as an invasive pest.</title>
        <authorList>
            <person name="Cucini C."/>
            <person name="Boschi S."/>
            <person name="Funari R."/>
            <person name="Cardaioli E."/>
            <person name="Iannotti N."/>
            <person name="Marturano G."/>
            <person name="Paoli F."/>
            <person name="Bruttini M."/>
            <person name="Carapelli A."/>
            <person name="Frati F."/>
            <person name="Nardi F."/>
        </authorList>
    </citation>
    <scope>NUCLEOTIDE SEQUENCE [LARGE SCALE GENOMIC DNA]</scope>
    <source>
        <strain evidence="5">DMR45628</strain>
    </source>
</reference>
<dbReference type="PANTHER" id="PTHR31435">
    <property type="entry name" value="PROTEIN NATD1"/>
    <property type="match status" value="1"/>
</dbReference>
<feature type="domain" description="N-acetyltransferase" evidence="4">
    <location>
        <begin position="26"/>
        <end position="113"/>
    </location>
</feature>
<dbReference type="Proteomes" id="UP001458880">
    <property type="component" value="Unassembled WGS sequence"/>
</dbReference>
<dbReference type="Gene3D" id="3.40.630.30">
    <property type="match status" value="1"/>
</dbReference>
<evidence type="ECO:0000313" key="6">
    <source>
        <dbReference type="Proteomes" id="UP001458880"/>
    </source>
</evidence>
<dbReference type="AlphaFoldDB" id="A0AAW1NEN4"/>
<evidence type="ECO:0000259" key="4">
    <source>
        <dbReference type="PROSITE" id="PS51729"/>
    </source>
</evidence>
<protein>
    <recommendedName>
        <fullName evidence="2">Protein NATD1</fullName>
    </recommendedName>
    <alternativeName>
        <fullName evidence="3">N-acetyltransferase domain-containing protein 1</fullName>
    </alternativeName>
</protein>
<dbReference type="SUPFAM" id="SSF55729">
    <property type="entry name" value="Acyl-CoA N-acyltransferases (Nat)"/>
    <property type="match status" value="1"/>
</dbReference>
<keyword evidence="6" id="KW-1185">Reference proteome</keyword>
<gene>
    <name evidence="5" type="ORF">QE152_g839</name>
</gene>
<comment type="similarity">
    <text evidence="1">Belongs to the NATD1 family.</text>
</comment>
<accession>A0AAW1NEN4</accession>
<name>A0AAW1NEN4_POPJA</name>
<organism evidence="5 6">
    <name type="scientific">Popillia japonica</name>
    <name type="common">Japanese beetle</name>
    <dbReference type="NCBI Taxonomy" id="7064"/>
    <lineage>
        <taxon>Eukaryota</taxon>
        <taxon>Metazoa</taxon>
        <taxon>Ecdysozoa</taxon>
        <taxon>Arthropoda</taxon>
        <taxon>Hexapoda</taxon>
        <taxon>Insecta</taxon>
        <taxon>Pterygota</taxon>
        <taxon>Neoptera</taxon>
        <taxon>Endopterygota</taxon>
        <taxon>Coleoptera</taxon>
        <taxon>Polyphaga</taxon>
        <taxon>Scarabaeiformia</taxon>
        <taxon>Scarabaeidae</taxon>
        <taxon>Rutelinae</taxon>
        <taxon>Popillia</taxon>
    </lineage>
</organism>
<dbReference type="InterPro" id="IPR045057">
    <property type="entry name" value="Gcn5-rel_NAT"/>
</dbReference>
<evidence type="ECO:0000313" key="5">
    <source>
        <dbReference type="EMBL" id="KAK9755034.1"/>
    </source>
</evidence>
<dbReference type="Pfam" id="PF14542">
    <property type="entry name" value="Acetyltransf_CG"/>
    <property type="match status" value="1"/>
</dbReference>
<dbReference type="EMBL" id="JASPKY010000004">
    <property type="protein sequence ID" value="KAK9755034.1"/>
    <property type="molecule type" value="Genomic_DNA"/>
</dbReference>
<evidence type="ECO:0000256" key="1">
    <source>
        <dbReference type="ARBA" id="ARBA00006233"/>
    </source>
</evidence>
<dbReference type="PROSITE" id="PS51729">
    <property type="entry name" value="GNAT_YJDJ"/>
    <property type="match status" value="1"/>
</dbReference>
<sequence>MSRINTALRSSARFISTKTLQNDNIEKNIALQQFRLKLDANDYATVEYTENDKHVDLIHAIVPPNYKGLGIGNILAEKTFDHIVKDNKKMILTCTFLQKFYRENRRKYESHIIE</sequence>
<evidence type="ECO:0000256" key="2">
    <source>
        <dbReference type="ARBA" id="ARBA00020243"/>
    </source>
</evidence>
<proteinExistence type="inferred from homology"/>
<evidence type="ECO:0000256" key="3">
    <source>
        <dbReference type="ARBA" id="ARBA00031876"/>
    </source>
</evidence>
<dbReference type="PANTHER" id="PTHR31435:SF9">
    <property type="entry name" value="PROTEIN NATD1"/>
    <property type="match status" value="1"/>
</dbReference>